<evidence type="ECO:0000313" key="2">
    <source>
        <dbReference type="EMBL" id="KFM71167.1"/>
    </source>
</evidence>
<name>A0A087U1C8_STEMI</name>
<keyword evidence="1" id="KW-0812">Transmembrane</keyword>
<proteinExistence type="predicted"/>
<gene>
    <name evidence="2" type="ORF">X975_26365</name>
</gene>
<reference evidence="2 3" key="1">
    <citation type="submission" date="2013-11" db="EMBL/GenBank/DDBJ databases">
        <title>Genome sequencing of Stegodyphus mimosarum.</title>
        <authorList>
            <person name="Bechsgaard J."/>
        </authorList>
    </citation>
    <scope>NUCLEOTIDE SEQUENCE [LARGE SCALE GENOMIC DNA]</scope>
</reference>
<dbReference type="EMBL" id="KK117699">
    <property type="protein sequence ID" value="KFM71167.1"/>
    <property type="molecule type" value="Genomic_DNA"/>
</dbReference>
<dbReference type="Proteomes" id="UP000054359">
    <property type="component" value="Unassembled WGS sequence"/>
</dbReference>
<evidence type="ECO:0000256" key="1">
    <source>
        <dbReference type="SAM" id="Phobius"/>
    </source>
</evidence>
<organism evidence="2 3">
    <name type="scientific">Stegodyphus mimosarum</name>
    <name type="common">African social velvet spider</name>
    <dbReference type="NCBI Taxonomy" id="407821"/>
    <lineage>
        <taxon>Eukaryota</taxon>
        <taxon>Metazoa</taxon>
        <taxon>Ecdysozoa</taxon>
        <taxon>Arthropoda</taxon>
        <taxon>Chelicerata</taxon>
        <taxon>Arachnida</taxon>
        <taxon>Araneae</taxon>
        <taxon>Araneomorphae</taxon>
        <taxon>Entelegynae</taxon>
        <taxon>Eresoidea</taxon>
        <taxon>Eresidae</taxon>
        <taxon>Stegodyphus</taxon>
    </lineage>
</organism>
<feature type="transmembrane region" description="Helical" evidence="1">
    <location>
        <begin position="12"/>
        <end position="30"/>
    </location>
</feature>
<accession>A0A087U1C8</accession>
<feature type="non-terminal residue" evidence="2">
    <location>
        <position position="52"/>
    </location>
</feature>
<dbReference type="PROSITE" id="PS51257">
    <property type="entry name" value="PROKAR_LIPOPROTEIN"/>
    <property type="match status" value="1"/>
</dbReference>
<protein>
    <submittedName>
        <fullName evidence="2">Uncharacterized protein</fullName>
    </submittedName>
</protein>
<dbReference type="AlphaFoldDB" id="A0A087U1C8"/>
<evidence type="ECO:0000313" key="3">
    <source>
        <dbReference type="Proteomes" id="UP000054359"/>
    </source>
</evidence>
<sequence>MQTIKTNFMYRLNCYLTIIVSVSLIHFPTFTMCACENECSMLHKIYCMLVTI</sequence>
<keyword evidence="1" id="KW-1133">Transmembrane helix</keyword>
<keyword evidence="1" id="KW-0472">Membrane</keyword>
<keyword evidence="3" id="KW-1185">Reference proteome</keyword>